<dbReference type="GO" id="GO:0071561">
    <property type="term" value="C:nucleus-vacuole junction"/>
    <property type="evidence" value="ECO:0007669"/>
    <property type="project" value="TreeGrafter"/>
</dbReference>
<evidence type="ECO:0000313" key="2">
    <source>
        <dbReference type="EMBL" id="OIW09980.1"/>
    </source>
</evidence>
<dbReference type="GO" id="GO:0016236">
    <property type="term" value="P:macroautophagy"/>
    <property type="evidence" value="ECO:0007669"/>
    <property type="project" value="InterPro"/>
</dbReference>
<proteinExistence type="predicted"/>
<evidence type="ECO:0000256" key="1">
    <source>
        <dbReference type="ARBA" id="ARBA00022741"/>
    </source>
</evidence>
<dbReference type="GO" id="GO:0005770">
    <property type="term" value="C:late endosome"/>
    <property type="evidence" value="ECO:0007669"/>
    <property type="project" value="TreeGrafter"/>
</dbReference>
<dbReference type="GO" id="GO:0006623">
    <property type="term" value="P:protein targeting to vacuole"/>
    <property type="evidence" value="ECO:0007669"/>
    <property type="project" value="TreeGrafter"/>
</dbReference>
<dbReference type="SUPFAM" id="SSF50978">
    <property type="entry name" value="WD40 repeat-like"/>
    <property type="match status" value="1"/>
</dbReference>
<dbReference type="Gramene" id="OIW09980">
    <property type="protein sequence ID" value="OIW09980"/>
    <property type="gene ID" value="TanjilG_32720"/>
</dbReference>
<dbReference type="InterPro" id="IPR015943">
    <property type="entry name" value="WD40/YVTN_repeat-like_dom_sf"/>
</dbReference>
<dbReference type="GO" id="GO:0034272">
    <property type="term" value="C:phosphatidylinositol 3-kinase complex, class III, type II"/>
    <property type="evidence" value="ECO:0007669"/>
    <property type="project" value="TreeGrafter"/>
</dbReference>
<dbReference type="PANTHER" id="PTHR17583:SF0">
    <property type="entry name" value="PHOSPHOINOSITIDE 3-KINASE REGULATORY SUBUNIT 4"/>
    <property type="match status" value="1"/>
</dbReference>
<accession>A0A4P1RFA2</accession>
<dbReference type="Proteomes" id="UP000188354">
    <property type="component" value="Chromosome LG06"/>
</dbReference>
<dbReference type="Gene3D" id="2.130.10.10">
    <property type="entry name" value="YVTN repeat-like/Quinoprotein amine dehydrogenase"/>
    <property type="match status" value="1"/>
</dbReference>
<dbReference type="InterPro" id="IPR036322">
    <property type="entry name" value="WD40_repeat_dom_sf"/>
</dbReference>
<organism evidence="2 3">
    <name type="scientific">Lupinus angustifolius</name>
    <name type="common">Narrow-leaved blue lupine</name>
    <dbReference type="NCBI Taxonomy" id="3871"/>
    <lineage>
        <taxon>Eukaryota</taxon>
        <taxon>Viridiplantae</taxon>
        <taxon>Streptophyta</taxon>
        <taxon>Embryophyta</taxon>
        <taxon>Tracheophyta</taxon>
        <taxon>Spermatophyta</taxon>
        <taxon>Magnoliopsida</taxon>
        <taxon>eudicotyledons</taxon>
        <taxon>Gunneridae</taxon>
        <taxon>Pentapetalae</taxon>
        <taxon>rosids</taxon>
        <taxon>fabids</taxon>
        <taxon>Fabales</taxon>
        <taxon>Fabaceae</taxon>
        <taxon>Papilionoideae</taxon>
        <taxon>50 kb inversion clade</taxon>
        <taxon>genistoids sensu lato</taxon>
        <taxon>core genistoids</taxon>
        <taxon>Genisteae</taxon>
        <taxon>Lupinus</taxon>
    </lineage>
</organism>
<keyword evidence="1" id="KW-0547">Nucleotide-binding</keyword>
<dbReference type="EMBL" id="CM007366">
    <property type="protein sequence ID" value="OIW09980.1"/>
    <property type="molecule type" value="Genomic_DNA"/>
</dbReference>
<reference evidence="2 3" key="1">
    <citation type="journal article" date="2017" name="Plant Biotechnol. J.">
        <title>A comprehensive draft genome sequence for lupin (Lupinus angustifolius), an emerging health food: insights into plant-microbe interactions and legume evolution.</title>
        <authorList>
            <person name="Hane J.K."/>
            <person name="Ming Y."/>
            <person name="Kamphuis L.G."/>
            <person name="Nelson M.N."/>
            <person name="Garg G."/>
            <person name="Atkins C.A."/>
            <person name="Bayer P.E."/>
            <person name="Bravo A."/>
            <person name="Bringans S."/>
            <person name="Cannon S."/>
            <person name="Edwards D."/>
            <person name="Foley R."/>
            <person name="Gao L.L."/>
            <person name="Harrison M.J."/>
            <person name="Huang W."/>
            <person name="Hurgobin B."/>
            <person name="Li S."/>
            <person name="Liu C.W."/>
            <person name="McGrath A."/>
            <person name="Morahan G."/>
            <person name="Murray J."/>
            <person name="Weller J."/>
            <person name="Jian J."/>
            <person name="Singh K.B."/>
        </authorList>
    </citation>
    <scope>NUCLEOTIDE SEQUENCE [LARGE SCALE GENOMIC DNA]</scope>
    <source>
        <strain evidence="3">cv. Tanjil</strain>
        <tissue evidence="2">Whole plant</tissue>
    </source>
</reference>
<dbReference type="GO" id="GO:0034271">
    <property type="term" value="C:phosphatidylinositol 3-kinase complex, class III, type I"/>
    <property type="evidence" value="ECO:0007669"/>
    <property type="project" value="TreeGrafter"/>
</dbReference>
<dbReference type="GO" id="GO:0045324">
    <property type="term" value="P:late endosome to vacuole transport"/>
    <property type="evidence" value="ECO:0007669"/>
    <property type="project" value="InterPro"/>
</dbReference>
<dbReference type="PANTHER" id="PTHR17583">
    <property type="entry name" value="PHOSPHOINOSITIDE 3-KINASE REGULATORY SUBUNIT 4"/>
    <property type="match status" value="1"/>
</dbReference>
<dbReference type="STRING" id="3871.A0A4P1RFA2"/>
<gene>
    <name evidence="2" type="ORF">TanjilG_32720</name>
</gene>
<dbReference type="AlphaFoldDB" id="A0A4P1RFA2"/>
<evidence type="ECO:0000313" key="3">
    <source>
        <dbReference type="Proteomes" id="UP000188354"/>
    </source>
</evidence>
<keyword evidence="3" id="KW-1185">Reference proteome</keyword>
<sequence length="518" mass="57770">MNVREFISGTDARNTNWDVKENFDDNISDSKSIGSISEDSMNSTSSFSSSELAEYASSSISYLSTSSSSSSSSSQSNGSLYELSDLMNILPLKRGLSMFYQGKAQSFTSLARVQSIEDLPKKEKPYRKKMKPCKSFGYNIVLKEVLERGRFIKTIQSKHDQGLVKVYFKRRDFIDVADYELRISHINHIFRSIHHSHVWPFKLGEVDLLKNGIEELDSFKNWVDKQHGPGVQVFNTPVATGFQKPKLTDCDKLSEGYLLYSFNMDRHAMGISPEASDFPLQMSSLGVSSSSTPCMVHEPVSGSSISLEGTTAQTDLSGVPSYAHTSVPDCAKIWDYRKLEKDITFRGLGNVDKYSGISDITKKDIKEGSMLSLLYYPAHNFTIKYSTQNCGIHMWDTRSNSTMWTLKATPEVSGVSSLSSGLSDNWFVSGSSRGVLTLWDHWFLIPVNSLQYSVASPKDKICRFLRPPNSSQSSTARPLVYVASGCGEISPWNAENGIFHQVHGNKGNMHSNYSKSQV</sequence>
<dbReference type="GO" id="GO:0000166">
    <property type="term" value="F:nucleotide binding"/>
    <property type="evidence" value="ECO:0007669"/>
    <property type="project" value="UniProtKB-KW"/>
</dbReference>
<dbReference type="GO" id="GO:0004674">
    <property type="term" value="F:protein serine/threonine kinase activity"/>
    <property type="evidence" value="ECO:0007669"/>
    <property type="project" value="InterPro"/>
</dbReference>
<name>A0A4P1RFA2_LUPAN</name>
<protein>
    <submittedName>
        <fullName evidence="2">Uncharacterized protein</fullName>
    </submittedName>
</protein>
<dbReference type="InterPro" id="IPR045162">
    <property type="entry name" value="Vps15-like"/>
</dbReference>